<protein>
    <submittedName>
        <fullName evidence="1">Uncharacterized protein</fullName>
    </submittedName>
</protein>
<evidence type="ECO:0000313" key="2">
    <source>
        <dbReference type="Proteomes" id="UP000621500"/>
    </source>
</evidence>
<dbReference type="EMBL" id="BONX01000028">
    <property type="protein sequence ID" value="GIG97683.1"/>
    <property type="molecule type" value="Genomic_DNA"/>
</dbReference>
<gene>
    <name evidence="1" type="ORF">Pma05_42560</name>
</gene>
<dbReference type="Proteomes" id="UP000621500">
    <property type="component" value="Unassembled WGS sequence"/>
</dbReference>
<reference evidence="1 2" key="1">
    <citation type="submission" date="2021-01" db="EMBL/GenBank/DDBJ databases">
        <title>Whole genome shotgun sequence of Plantactinospora mayteni NBRC 109088.</title>
        <authorList>
            <person name="Komaki H."/>
            <person name="Tamura T."/>
        </authorList>
    </citation>
    <scope>NUCLEOTIDE SEQUENCE [LARGE SCALE GENOMIC DNA]</scope>
    <source>
        <strain evidence="1 2">NBRC 109088</strain>
    </source>
</reference>
<accession>A0ABQ4ESQ4</accession>
<proteinExistence type="predicted"/>
<sequence>MGSRHKFAGGSRKSGRIVEVNQRLLQLVQIAIQLRFSPTIKFPSQLGGASDVDDSA</sequence>
<comment type="caution">
    <text evidence="1">The sequence shown here is derived from an EMBL/GenBank/DDBJ whole genome shotgun (WGS) entry which is preliminary data.</text>
</comment>
<keyword evidence="2" id="KW-1185">Reference proteome</keyword>
<organism evidence="1 2">
    <name type="scientific">Plantactinospora mayteni</name>
    <dbReference type="NCBI Taxonomy" id="566021"/>
    <lineage>
        <taxon>Bacteria</taxon>
        <taxon>Bacillati</taxon>
        <taxon>Actinomycetota</taxon>
        <taxon>Actinomycetes</taxon>
        <taxon>Micromonosporales</taxon>
        <taxon>Micromonosporaceae</taxon>
        <taxon>Plantactinospora</taxon>
    </lineage>
</organism>
<evidence type="ECO:0000313" key="1">
    <source>
        <dbReference type="EMBL" id="GIG97683.1"/>
    </source>
</evidence>
<name>A0ABQ4ESQ4_9ACTN</name>